<comment type="function">
    <text evidence="6">Part of the outer membrane protein assembly complex, which is involved in assembly and insertion of beta-barrel proteins into the outer membrane.</text>
</comment>
<keyword evidence="3" id="KW-0564">Palmitate</keyword>
<keyword evidence="4 6" id="KW-0998">Cell outer membrane</keyword>
<dbReference type="Gene3D" id="1.25.40.10">
    <property type="entry name" value="Tetratricopeptide repeat domain"/>
    <property type="match status" value="1"/>
</dbReference>
<dbReference type="CDD" id="cd15830">
    <property type="entry name" value="BamD"/>
    <property type="match status" value="1"/>
</dbReference>
<dbReference type="GO" id="GO:0043165">
    <property type="term" value="P:Gram-negative-bacterium-type cell outer membrane assembly"/>
    <property type="evidence" value="ECO:0007669"/>
    <property type="project" value="UniProtKB-UniRule"/>
</dbReference>
<keyword evidence="5" id="KW-0449">Lipoprotein</keyword>
<comment type="subcellular location">
    <subcellularLocation>
        <location evidence="6">Cell outer membrane</location>
    </subcellularLocation>
</comment>
<evidence type="ECO:0000256" key="3">
    <source>
        <dbReference type="ARBA" id="ARBA00023139"/>
    </source>
</evidence>
<comment type="subunit">
    <text evidence="6">Part of the Bam complex.</text>
</comment>
<proteinExistence type="inferred from homology"/>
<reference evidence="8" key="1">
    <citation type="journal article" date="2021" name="PeerJ">
        <title>Extensive microbial diversity within the chicken gut microbiome revealed by metagenomics and culture.</title>
        <authorList>
            <person name="Gilroy R."/>
            <person name="Ravi A."/>
            <person name="Getino M."/>
            <person name="Pursley I."/>
            <person name="Horton D.L."/>
            <person name="Alikhan N.F."/>
            <person name="Baker D."/>
            <person name="Gharbi K."/>
            <person name="Hall N."/>
            <person name="Watson M."/>
            <person name="Adriaenssens E.M."/>
            <person name="Foster-Nyarko E."/>
            <person name="Jarju S."/>
            <person name="Secka A."/>
            <person name="Antonio M."/>
            <person name="Oren A."/>
            <person name="Chaudhuri R.R."/>
            <person name="La Ragione R."/>
            <person name="Hildebrand F."/>
            <person name="Pallen M.J."/>
        </authorList>
    </citation>
    <scope>NUCLEOTIDE SEQUENCE</scope>
    <source>
        <strain evidence="8">9264</strain>
    </source>
</reference>
<comment type="similarity">
    <text evidence="6">Belongs to the BamD family.</text>
</comment>
<dbReference type="GO" id="GO:0051205">
    <property type="term" value="P:protein insertion into membrane"/>
    <property type="evidence" value="ECO:0007669"/>
    <property type="project" value="UniProtKB-UniRule"/>
</dbReference>
<keyword evidence="1 6" id="KW-0732">Signal</keyword>
<evidence type="ECO:0000313" key="8">
    <source>
        <dbReference type="EMBL" id="HJD44836.1"/>
    </source>
</evidence>
<dbReference type="Pfam" id="PF13525">
    <property type="entry name" value="YfiO"/>
    <property type="match status" value="1"/>
</dbReference>
<dbReference type="EMBL" id="DWUQ01000152">
    <property type="protein sequence ID" value="HJD44836.1"/>
    <property type="molecule type" value="Genomic_DNA"/>
</dbReference>
<dbReference type="Proteomes" id="UP000823889">
    <property type="component" value="Unassembled WGS sequence"/>
</dbReference>
<dbReference type="PANTHER" id="PTHR37423:SF1">
    <property type="entry name" value="OUTER MEMBRANE PROTEIN ASSEMBLY FACTOR BAMD"/>
    <property type="match status" value="1"/>
</dbReference>
<evidence type="ECO:0000256" key="2">
    <source>
        <dbReference type="ARBA" id="ARBA00023136"/>
    </source>
</evidence>
<dbReference type="AlphaFoldDB" id="A0A9D2U881"/>
<evidence type="ECO:0000256" key="4">
    <source>
        <dbReference type="ARBA" id="ARBA00023237"/>
    </source>
</evidence>
<name>A0A9D2U881_9BURK</name>
<evidence type="ECO:0000256" key="6">
    <source>
        <dbReference type="HAMAP-Rule" id="MF_00922"/>
    </source>
</evidence>
<sequence length="288" mass="33146" precursor="true">MLPPRILFVIRFNLLSHSPKAARVAGATLAISAALFMAGCSSTKTEVDPTTGWTAERLYQDAREEMNASNWNAARTRLEAIEARYPFGTYAQQSLIDQAYINWRDEEPEQALAAIDRFQKQYPNHPGSDYMLYLKGLVTFTPPSAVLSQFTRQDPSERDPRGLRESYEAFNELITTYPDSRYADDARKRAAWLVNTIAENEAHVAEYYYSRGAYVAAVNRAQRVITDFEGVPVAERALYIMYLSYDKLEETQLRDDAKRVLDENFPNSEYWKNGLKTKVNYWNPLNWF</sequence>
<dbReference type="GO" id="GO:1990063">
    <property type="term" value="C:Bam protein complex"/>
    <property type="evidence" value="ECO:0007669"/>
    <property type="project" value="TreeGrafter"/>
</dbReference>
<dbReference type="InterPro" id="IPR011990">
    <property type="entry name" value="TPR-like_helical_dom_sf"/>
</dbReference>
<feature type="signal peptide" evidence="6">
    <location>
        <begin position="1"/>
        <end position="21"/>
    </location>
</feature>
<comment type="caution">
    <text evidence="8">The sequence shown here is derived from an EMBL/GenBank/DDBJ whole genome shotgun (WGS) entry which is preliminary data.</text>
</comment>
<evidence type="ECO:0000256" key="1">
    <source>
        <dbReference type="ARBA" id="ARBA00022729"/>
    </source>
</evidence>
<evidence type="ECO:0000256" key="5">
    <source>
        <dbReference type="ARBA" id="ARBA00023288"/>
    </source>
</evidence>
<evidence type="ECO:0000313" key="9">
    <source>
        <dbReference type="Proteomes" id="UP000823889"/>
    </source>
</evidence>
<dbReference type="PANTHER" id="PTHR37423">
    <property type="entry name" value="SOLUBLE LYTIC MUREIN TRANSGLYCOSYLASE-RELATED"/>
    <property type="match status" value="1"/>
</dbReference>
<protein>
    <recommendedName>
        <fullName evidence="6">Outer membrane protein assembly factor BamD</fullName>
    </recommendedName>
</protein>
<dbReference type="InterPro" id="IPR039565">
    <property type="entry name" value="BamD-like"/>
</dbReference>
<feature type="chain" id="PRO_5039771098" description="Outer membrane protein assembly factor BamD" evidence="6">
    <location>
        <begin position="22"/>
        <end position="288"/>
    </location>
</feature>
<keyword evidence="2 6" id="KW-0472">Membrane</keyword>
<reference evidence="8" key="2">
    <citation type="submission" date="2021-04" db="EMBL/GenBank/DDBJ databases">
        <authorList>
            <person name="Gilroy R."/>
        </authorList>
    </citation>
    <scope>NUCLEOTIDE SEQUENCE</scope>
    <source>
        <strain evidence="8">9264</strain>
    </source>
</reference>
<dbReference type="NCBIfam" id="TIGR03302">
    <property type="entry name" value="OM_YfiO"/>
    <property type="match status" value="1"/>
</dbReference>
<dbReference type="HAMAP" id="MF_00922">
    <property type="entry name" value="OM_assembly_BamD"/>
    <property type="match status" value="1"/>
</dbReference>
<feature type="domain" description="Outer membrane lipoprotein BamD-like" evidence="7">
    <location>
        <begin position="55"/>
        <end position="258"/>
    </location>
</feature>
<accession>A0A9D2U881</accession>
<evidence type="ECO:0000259" key="7">
    <source>
        <dbReference type="Pfam" id="PF13525"/>
    </source>
</evidence>
<gene>
    <name evidence="6" type="primary">bamD</name>
    <name evidence="8" type="ORF">H9906_07400</name>
</gene>
<dbReference type="InterPro" id="IPR017689">
    <property type="entry name" value="BamD"/>
</dbReference>
<organism evidence="8 9">
    <name type="scientific">Candidatus Paenalcaligenes intestinipullorum</name>
    <dbReference type="NCBI Taxonomy" id="2838718"/>
    <lineage>
        <taxon>Bacteria</taxon>
        <taxon>Pseudomonadati</taxon>
        <taxon>Pseudomonadota</taxon>
        <taxon>Betaproteobacteria</taxon>
        <taxon>Burkholderiales</taxon>
        <taxon>Alcaligenaceae</taxon>
        <taxon>Paenalcaligenes</taxon>
    </lineage>
</organism>